<dbReference type="GO" id="GO:0016857">
    <property type="term" value="F:racemase and epimerase activity, acting on carbohydrates and derivatives"/>
    <property type="evidence" value="ECO:0007669"/>
    <property type="project" value="InterPro"/>
</dbReference>
<name>A0A1F5MIG3_9BACT</name>
<dbReference type="InterPro" id="IPR011060">
    <property type="entry name" value="RibuloseP-bd_barrel"/>
</dbReference>
<dbReference type="InterPro" id="IPR013785">
    <property type="entry name" value="Aldolase_TIM"/>
</dbReference>
<evidence type="ECO:0000256" key="1">
    <source>
        <dbReference type="ARBA" id="ARBA00022723"/>
    </source>
</evidence>
<gene>
    <name evidence="3" type="ORF">A3B49_01375</name>
</gene>
<evidence type="ECO:0000256" key="2">
    <source>
        <dbReference type="ARBA" id="ARBA00023235"/>
    </source>
</evidence>
<protein>
    <recommendedName>
        <fullName evidence="5">Ribulose-phosphate 3-epimerase</fullName>
    </recommendedName>
</protein>
<keyword evidence="1" id="KW-0479">Metal-binding</keyword>
<dbReference type="Gene3D" id="3.20.20.70">
    <property type="entry name" value="Aldolase class I"/>
    <property type="match status" value="1"/>
</dbReference>
<sequence length="215" mass="24159">MIQILPAILATTEEEYKEAVSKINSSDELSGGMVHVDVADGIYVNSKTFWGDFSKYPLQLEKEAHLMVSEPTSFVTRLSLYKFKRVLFHLGVGKEDHIIEIIKQRHLEVGLVLNPEMWLDQLKPYLEKIDVVLLMGVHPGKQGQDFIPETLDKIKDCARLRKDNALSFKIGVDGGVSPDNIKSIMETGADYAVVGSRLLNGDINENLESFWEAIL</sequence>
<evidence type="ECO:0000313" key="3">
    <source>
        <dbReference type="EMBL" id="OGE65166.1"/>
    </source>
</evidence>
<dbReference type="PANTHER" id="PTHR11749">
    <property type="entry name" value="RIBULOSE-5-PHOSPHATE-3-EPIMERASE"/>
    <property type="match status" value="1"/>
</dbReference>
<dbReference type="AlphaFoldDB" id="A0A1F5MIG3"/>
<accession>A0A1F5MIG3</accession>
<dbReference type="EMBL" id="MFDO01000023">
    <property type="protein sequence ID" value="OGE65166.1"/>
    <property type="molecule type" value="Genomic_DNA"/>
</dbReference>
<dbReference type="GO" id="GO:0005975">
    <property type="term" value="P:carbohydrate metabolic process"/>
    <property type="evidence" value="ECO:0007669"/>
    <property type="project" value="InterPro"/>
</dbReference>
<dbReference type="InterPro" id="IPR000056">
    <property type="entry name" value="Ribul_P_3_epim-like"/>
</dbReference>
<reference evidence="3 4" key="1">
    <citation type="journal article" date="2016" name="Nat. Commun.">
        <title>Thousands of microbial genomes shed light on interconnected biogeochemical processes in an aquifer system.</title>
        <authorList>
            <person name="Anantharaman K."/>
            <person name="Brown C.T."/>
            <person name="Hug L.A."/>
            <person name="Sharon I."/>
            <person name="Castelle C.J."/>
            <person name="Probst A.J."/>
            <person name="Thomas B.C."/>
            <person name="Singh A."/>
            <person name="Wilkins M.J."/>
            <person name="Karaoz U."/>
            <person name="Brodie E.L."/>
            <person name="Williams K.H."/>
            <person name="Hubbard S.S."/>
            <person name="Banfield J.F."/>
        </authorList>
    </citation>
    <scope>NUCLEOTIDE SEQUENCE [LARGE SCALE GENOMIC DNA]</scope>
</reference>
<proteinExistence type="predicted"/>
<keyword evidence="2" id="KW-0413">Isomerase</keyword>
<dbReference type="SUPFAM" id="SSF51366">
    <property type="entry name" value="Ribulose-phoshate binding barrel"/>
    <property type="match status" value="1"/>
</dbReference>
<evidence type="ECO:0000313" key="4">
    <source>
        <dbReference type="Proteomes" id="UP000178017"/>
    </source>
</evidence>
<evidence type="ECO:0008006" key="5">
    <source>
        <dbReference type="Google" id="ProtNLM"/>
    </source>
</evidence>
<dbReference type="GO" id="GO:0046872">
    <property type="term" value="F:metal ion binding"/>
    <property type="evidence" value="ECO:0007669"/>
    <property type="project" value="UniProtKB-KW"/>
</dbReference>
<comment type="caution">
    <text evidence="3">The sequence shown here is derived from an EMBL/GenBank/DDBJ whole genome shotgun (WGS) entry which is preliminary data.</text>
</comment>
<dbReference type="Pfam" id="PF00834">
    <property type="entry name" value="Ribul_P_3_epim"/>
    <property type="match status" value="1"/>
</dbReference>
<organism evidence="3 4">
    <name type="scientific">Candidatus Daviesbacteria bacterium RIFCSPLOWO2_01_FULL_40_24</name>
    <dbReference type="NCBI Taxonomy" id="1797787"/>
    <lineage>
        <taxon>Bacteria</taxon>
        <taxon>Candidatus Daviesiibacteriota</taxon>
    </lineage>
</organism>
<dbReference type="Proteomes" id="UP000178017">
    <property type="component" value="Unassembled WGS sequence"/>
</dbReference>